<protein>
    <recommendedName>
        <fullName evidence="12">Innexin</fullName>
    </recommendedName>
</protein>
<dbReference type="OrthoDB" id="5867527at2759"/>
<dbReference type="AlphaFoldDB" id="A0A6P3XJ21"/>
<dbReference type="PRINTS" id="PR01262">
    <property type="entry name" value="INNEXIN"/>
</dbReference>
<keyword evidence="8 12" id="KW-1133">Transmembrane helix</keyword>
<dbReference type="GO" id="GO:0005243">
    <property type="term" value="F:gap junction channel activity"/>
    <property type="evidence" value="ECO:0007669"/>
    <property type="project" value="TreeGrafter"/>
</dbReference>
<keyword evidence="4" id="KW-1003">Cell membrane</keyword>
<keyword evidence="13" id="KW-1185">Reference proteome</keyword>
<organism evidence="13 14">
    <name type="scientific">Dinoponera quadriceps</name>
    <name type="common">South American ant</name>
    <dbReference type="NCBI Taxonomy" id="609295"/>
    <lineage>
        <taxon>Eukaryota</taxon>
        <taxon>Metazoa</taxon>
        <taxon>Ecdysozoa</taxon>
        <taxon>Arthropoda</taxon>
        <taxon>Hexapoda</taxon>
        <taxon>Insecta</taxon>
        <taxon>Pterygota</taxon>
        <taxon>Neoptera</taxon>
        <taxon>Endopterygota</taxon>
        <taxon>Hymenoptera</taxon>
        <taxon>Apocrita</taxon>
        <taxon>Aculeata</taxon>
        <taxon>Formicoidea</taxon>
        <taxon>Formicidae</taxon>
        <taxon>Ponerinae</taxon>
        <taxon>Ponerini</taxon>
        <taxon>Dinoponera</taxon>
    </lineage>
</organism>
<evidence type="ECO:0000256" key="2">
    <source>
        <dbReference type="ARBA" id="ARBA00004651"/>
    </source>
</evidence>
<evidence type="ECO:0000256" key="4">
    <source>
        <dbReference type="ARBA" id="ARBA00022475"/>
    </source>
</evidence>
<comment type="subcellular location">
    <subcellularLocation>
        <location evidence="1">Cell junction</location>
        <location evidence="1">Gap junction</location>
    </subcellularLocation>
    <subcellularLocation>
        <location evidence="2 12">Cell membrane</location>
        <topology evidence="2 12">Multi-pass membrane protein</topology>
    </subcellularLocation>
</comment>
<evidence type="ECO:0000313" key="14">
    <source>
        <dbReference type="RefSeq" id="XP_014478460.1"/>
    </source>
</evidence>
<name>A0A6P3XJ21_DINQU</name>
<dbReference type="RefSeq" id="XP_014478460.1">
    <property type="nucleotide sequence ID" value="XM_014622974.1"/>
</dbReference>
<comment type="similarity">
    <text evidence="12">Belongs to the pannexin family.</text>
</comment>
<feature type="transmembrane region" description="Helical" evidence="12">
    <location>
        <begin position="177"/>
        <end position="197"/>
    </location>
</feature>
<dbReference type="PANTHER" id="PTHR11893:SF39">
    <property type="entry name" value="INNEXIN INX1"/>
    <property type="match status" value="1"/>
</dbReference>
<evidence type="ECO:0000256" key="8">
    <source>
        <dbReference type="ARBA" id="ARBA00022989"/>
    </source>
</evidence>
<evidence type="ECO:0000256" key="9">
    <source>
        <dbReference type="ARBA" id="ARBA00023065"/>
    </source>
</evidence>
<dbReference type="CTD" id="45382"/>
<dbReference type="InterPro" id="IPR000990">
    <property type="entry name" value="Innexin"/>
</dbReference>
<gene>
    <name evidence="14" type="primary">LOC106746396</name>
    <name evidence="12" type="synonym">inx</name>
</gene>
<keyword evidence="6" id="KW-0303">Gap junction</keyword>
<proteinExistence type="inferred from homology"/>
<evidence type="ECO:0000256" key="3">
    <source>
        <dbReference type="ARBA" id="ARBA00022448"/>
    </source>
</evidence>
<comment type="caution">
    <text evidence="12">Lacks conserved residue(s) required for the propagation of feature annotation.</text>
</comment>
<accession>A0A6P3XJ21</accession>
<reference evidence="14" key="1">
    <citation type="submission" date="2025-08" db="UniProtKB">
        <authorList>
            <consortium name="RefSeq"/>
        </authorList>
    </citation>
    <scope>IDENTIFICATION</scope>
</reference>
<dbReference type="Pfam" id="PF00876">
    <property type="entry name" value="Innexin"/>
    <property type="match status" value="1"/>
</dbReference>
<sequence length="363" mass="42560">MLKLLGNLGQYLKTSAIKTESTVFRMHNKLTPVLLLAASAILTATQYVGSPISCIVKGVPEHVVNTYCWIMSTFTMPDAYFRETGKEVAHPGVANDFGDFTGRKYYTYYQWVCFMLFFQALLCWIPQWLWNFWEGGLMETITMGLDQSMDTKENIEKKKNCLMEYLTLYMKRHTTYVYEYFACEFLCLVNMFGQIYLMNYFLGGEFFSYGTRVIQFSNMDQEKRVDPMVYVFPRMTKCIFHKYGPSGSIQTHDSLCLLPLNVFNEKAYIFFWFWYLLMAVLLVGLVMYRLMIIFAPGLRSRLLHMTAKRLPIEICESVNKKVNLGDWWILYNLAHNMDPAIYREFLTEFTKKMSNSSHTKMSV</sequence>
<evidence type="ECO:0000256" key="11">
    <source>
        <dbReference type="ARBA" id="ARBA00023303"/>
    </source>
</evidence>
<dbReference type="PROSITE" id="PS51013">
    <property type="entry name" value="PANNEXIN"/>
    <property type="match status" value="1"/>
</dbReference>
<evidence type="ECO:0000256" key="5">
    <source>
        <dbReference type="ARBA" id="ARBA00022692"/>
    </source>
</evidence>
<dbReference type="GO" id="GO:0034220">
    <property type="term" value="P:monoatomic ion transmembrane transport"/>
    <property type="evidence" value="ECO:0007669"/>
    <property type="project" value="UniProtKB-KW"/>
</dbReference>
<dbReference type="KEGG" id="dqu:106746396"/>
<keyword evidence="7" id="KW-0965">Cell junction</keyword>
<dbReference type="GeneID" id="106746396"/>
<evidence type="ECO:0000256" key="10">
    <source>
        <dbReference type="ARBA" id="ARBA00023136"/>
    </source>
</evidence>
<dbReference type="PANTHER" id="PTHR11893">
    <property type="entry name" value="INNEXIN"/>
    <property type="match status" value="1"/>
</dbReference>
<dbReference type="GO" id="GO:0005886">
    <property type="term" value="C:plasma membrane"/>
    <property type="evidence" value="ECO:0007669"/>
    <property type="project" value="UniProtKB-SubCell"/>
</dbReference>
<feature type="transmembrane region" description="Helical" evidence="12">
    <location>
        <begin position="108"/>
        <end position="130"/>
    </location>
</feature>
<keyword evidence="5 12" id="KW-0812">Transmembrane</keyword>
<evidence type="ECO:0000256" key="6">
    <source>
        <dbReference type="ARBA" id="ARBA00022868"/>
    </source>
</evidence>
<evidence type="ECO:0000256" key="12">
    <source>
        <dbReference type="RuleBase" id="RU010713"/>
    </source>
</evidence>
<keyword evidence="11 12" id="KW-0407">Ion channel</keyword>
<evidence type="ECO:0000256" key="7">
    <source>
        <dbReference type="ARBA" id="ARBA00022949"/>
    </source>
</evidence>
<dbReference type="GO" id="GO:0005921">
    <property type="term" value="C:gap junction"/>
    <property type="evidence" value="ECO:0007669"/>
    <property type="project" value="UniProtKB-SubCell"/>
</dbReference>
<keyword evidence="10 12" id="KW-0472">Membrane</keyword>
<dbReference type="Proteomes" id="UP000515204">
    <property type="component" value="Unplaced"/>
</dbReference>
<feature type="transmembrane region" description="Helical" evidence="12">
    <location>
        <begin position="269"/>
        <end position="295"/>
    </location>
</feature>
<keyword evidence="3 12" id="KW-0813">Transport</keyword>
<comment type="function">
    <text evidence="12">Structural component of the gap junctions.</text>
</comment>
<evidence type="ECO:0000313" key="13">
    <source>
        <dbReference type="Proteomes" id="UP000515204"/>
    </source>
</evidence>
<evidence type="ECO:0000256" key="1">
    <source>
        <dbReference type="ARBA" id="ARBA00004610"/>
    </source>
</evidence>
<keyword evidence="9 12" id="KW-0406">Ion transport</keyword>